<dbReference type="GO" id="GO:0042742">
    <property type="term" value="P:defense response to bacterium"/>
    <property type="evidence" value="ECO:0007669"/>
    <property type="project" value="UniProtKB-ARBA"/>
</dbReference>
<evidence type="ECO:0000313" key="16">
    <source>
        <dbReference type="Proteomes" id="UP000032180"/>
    </source>
</evidence>
<dbReference type="PRINTS" id="PR00364">
    <property type="entry name" value="DISEASERSIST"/>
</dbReference>
<name>A0A0D9X156_9ORYZ</name>
<sequence>MPPRRFPIFPLHLRLLSTTSADASTPSPSPSPSPAPPRPTDKALLLRLCTILYQQQHAPDATLRRRLAALNLPFSDPSDLRELFLQAAARFPLSWRPVHRLLDHLTAAHGFSHSPATAARLVDVLAKSRNIDLLHFTLLSLPTELARSPSTLRAAVRGLAAAREVGKVSALVAIFPEAERLRILGFVTDVVCSVCRLPDVAEKVIKQAEHRHGVSRDARCCEMLVVAYCRAGMFSDACRVWNGMERRGIEPGAAAYEEIVVTLFKNNRVPDAMKVFDGMRRRGVSGGNRGGCYRAVVSWLCKEGRMWGAYMVFAEMVKRGVEVDGEVMGDLVYGLLARRKVREGYRVFHGVNEKDIALYHGLMKGLIRIKRAGEATEVFREMVARGCEPNMHTYIMLLQGHLGKRGRKGRDPLVNFESIFVGGLVKAGRTLQATKFVERTMWGGVDVPRFDYNKFLYYFSNEEGVLMFEEVGRRLKDVGHVDLGDIFLTYGERMATRDRRRRAMNEHLTEMEHAVVSAAEGAFHTLLGKLGTVLIEEGQLLGGVRRELQFLKDELESMTAFLQDLAERDEHRNQVKVWKKQVREIAYDVEDCIDVFKHQLGDSSGEDGSGPKAFFLKTIHMLQTTRVRHQIARQIQELKRRTMNISDRNSRYSGSHLTSGTAGSSIVVYDAQANLLNIDSRITTLFPERRQLVGIEPRQENLVQWLLDKHVQQLQVISIFGFGGLGKTTLAMTTYESLSAKNGPFQYQAFVTVSQSFDVKVLMRDIFLQITQPIYQRSHHASTGASEASMEDLLKSMEAWSVGQLASILRQQLENKRYLIVLDDIWSVTAWEAKILGKCGGTPLAIVSIAGLLASKPVHSKDLWQKIYSSLGSELESSPSLERLKKILELSYNDLPYHLKTCFLYLSIYPEDHNIRRKSVLRRWVAERFVTEKRGLSVFEVAESYFDEFINRSIIQPVTTSCTGKVKTFRVHDVMLEIIVSKSIEQNFITPIGEQHTLVPQEKIRRLTVHSGGVKDIATRKMLYHVRSLSIYANGEILRFGLMKLLRILDLEDYKFLRNRDLKGFCRLFQLEYLNLRRTHITELPAKNTYYRTPCTNRESADVGDSGYKGDRHKVRFYNHNGLCPISEFWGFYVPNKLGNLDSLTTLAQVEITASTSHHIIELGKLSRLRKLGVLIFVDDDTTWVSLISALEYLSGSLCSLLLWRPSGAMNFDILDSLSRPPIFMKSINFRGQLKQLVLTLHATELSAKNDLKVLGRLPNLLYLRLHHSAYIGAEFAASELEFPSLRLLVIHLTMFEAWKAKFGKGSLPKLAKLELSLFEVASVQDISGIEFLLNLKEVSIHACQCNIMKVEQTAPSLRADAEKNINKPIITIEAKQYTEHSVVSATKGAIYTLLSLSWKLSFWEVSGFKGELQYFKDEMQSMIAFIQDLAERDEHSKLRFGRSKCIFLRVQ</sequence>
<keyword evidence="2" id="KW-0433">Leucine-rich repeat</keyword>
<evidence type="ECO:0000256" key="6">
    <source>
        <dbReference type="ARBA" id="ARBA00022946"/>
    </source>
</evidence>
<evidence type="ECO:0000259" key="14">
    <source>
        <dbReference type="Pfam" id="PF23598"/>
    </source>
</evidence>
<evidence type="ECO:0000256" key="8">
    <source>
        <dbReference type="PROSITE-ProRule" id="PRU00708"/>
    </source>
</evidence>
<dbReference type="Gene3D" id="1.10.10.10">
    <property type="entry name" value="Winged helix-like DNA-binding domain superfamily/Winged helix DNA-binding domain"/>
    <property type="match status" value="1"/>
</dbReference>
<feature type="chain" id="PRO_5002349698" description="NB-ARC domain-containing protein" evidence="10">
    <location>
        <begin position="24"/>
        <end position="1452"/>
    </location>
</feature>
<dbReference type="InterPro" id="IPR058922">
    <property type="entry name" value="WHD_DRP"/>
</dbReference>
<dbReference type="InterPro" id="IPR038005">
    <property type="entry name" value="RX-like_CC"/>
</dbReference>
<dbReference type="SUPFAM" id="SSF52058">
    <property type="entry name" value="L domain-like"/>
    <property type="match status" value="1"/>
</dbReference>
<dbReference type="InterPro" id="IPR032675">
    <property type="entry name" value="LRR_dom_sf"/>
</dbReference>
<dbReference type="eggNOG" id="KOG4197">
    <property type="taxonomic scope" value="Eukaryota"/>
</dbReference>
<dbReference type="FunFam" id="1.10.10.10:FF:000322">
    <property type="entry name" value="Probable disease resistance protein At1g63360"/>
    <property type="match status" value="1"/>
</dbReference>
<evidence type="ECO:0000259" key="11">
    <source>
        <dbReference type="Pfam" id="PF00931"/>
    </source>
</evidence>
<proteinExistence type="inferred from homology"/>
<comment type="similarity">
    <text evidence="1">Belongs to the disease resistance NB-LRR family.</text>
</comment>
<dbReference type="Gene3D" id="1.20.5.4130">
    <property type="match status" value="1"/>
</dbReference>
<dbReference type="HOGENOM" id="CLU_000837_23_1_1"/>
<dbReference type="InterPro" id="IPR002885">
    <property type="entry name" value="PPR_rpt"/>
</dbReference>
<dbReference type="InterPro" id="IPR002182">
    <property type="entry name" value="NB-ARC"/>
</dbReference>
<accession>A0A0D9X156</accession>
<keyword evidence="3" id="KW-0677">Repeat</keyword>
<feature type="repeat" description="PPR" evidence="8">
    <location>
        <begin position="217"/>
        <end position="251"/>
    </location>
</feature>
<evidence type="ECO:0000256" key="5">
    <source>
        <dbReference type="ARBA" id="ARBA00022821"/>
    </source>
</evidence>
<dbReference type="Gene3D" id="3.40.50.300">
    <property type="entry name" value="P-loop containing nucleotide triphosphate hydrolases"/>
    <property type="match status" value="1"/>
</dbReference>
<dbReference type="Pfam" id="PF00931">
    <property type="entry name" value="NB-ARC"/>
    <property type="match status" value="1"/>
</dbReference>
<dbReference type="STRING" id="77586.A0A0D9X156"/>
<reference evidence="15" key="3">
    <citation type="submission" date="2015-04" db="UniProtKB">
        <authorList>
            <consortium name="EnsemblPlants"/>
        </authorList>
    </citation>
    <scope>IDENTIFICATION</scope>
</reference>
<feature type="domain" description="Disease resistance protein winged helix" evidence="13">
    <location>
        <begin position="908"/>
        <end position="979"/>
    </location>
</feature>
<dbReference type="InterPro" id="IPR036388">
    <property type="entry name" value="WH-like_DNA-bd_sf"/>
</dbReference>
<feature type="compositionally biased region" description="Pro residues" evidence="9">
    <location>
        <begin position="27"/>
        <end position="38"/>
    </location>
</feature>
<feature type="domain" description="NB-ARC" evidence="11">
    <location>
        <begin position="699"/>
        <end position="833"/>
    </location>
</feature>
<dbReference type="Pfam" id="PF23598">
    <property type="entry name" value="LRR_14"/>
    <property type="match status" value="1"/>
</dbReference>
<dbReference type="GO" id="GO:0002758">
    <property type="term" value="P:innate immune response-activating signaling pathway"/>
    <property type="evidence" value="ECO:0007669"/>
    <property type="project" value="UniProtKB-ARBA"/>
</dbReference>
<dbReference type="InterPro" id="IPR044974">
    <property type="entry name" value="Disease_R_plants"/>
</dbReference>
<evidence type="ECO:0000256" key="1">
    <source>
        <dbReference type="ARBA" id="ARBA00008894"/>
    </source>
</evidence>
<keyword evidence="6" id="KW-0809">Transit peptide</keyword>
<keyword evidence="4" id="KW-0547">Nucleotide-binding</keyword>
<dbReference type="EnsemblPlants" id="LPERR07G18330.3">
    <property type="protein sequence ID" value="LPERR07G18330.3"/>
    <property type="gene ID" value="LPERR07G18330"/>
</dbReference>
<dbReference type="SUPFAM" id="SSF52540">
    <property type="entry name" value="P-loop containing nucleoside triphosphate hydrolases"/>
    <property type="match status" value="1"/>
</dbReference>
<evidence type="ECO:0000256" key="7">
    <source>
        <dbReference type="ARBA" id="ARBA00023054"/>
    </source>
</evidence>
<evidence type="ECO:0000313" key="15">
    <source>
        <dbReference type="EnsemblPlants" id="LPERR07G18330.3"/>
    </source>
</evidence>
<evidence type="ECO:0000256" key="2">
    <source>
        <dbReference type="ARBA" id="ARBA00022614"/>
    </source>
</evidence>
<dbReference type="InterPro" id="IPR055414">
    <property type="entry name" value="LRR_R13L4/SHOC2-like"/>
</dbReference>
<dbReference type="Gramene" id="LPERR07G18330.3">
    <property type="protein sequence ID" value="LPERR07G18330.3"/>
    <property type="gene ID" value="LPERR07G18330"/>
</dbReference>
<feature type="signal peptide" evidence="10">
    <location>
        <begin position="1"/>
        <end position="23"/>
    </location>
</feature>
<keyword evidence="10" id="KW-0732">Signal</keyword>
<dbReference type="Proteomes" id="UP000032180">
    <property type="component" value="Chromosome 7"/>
</dbReference>
<reference evidence="16" key="2">
    <citation type="submission" date="2013-12" db="EMBL/GenBank/DDBJ databases">
        <authorList>
            <person name="Yu Y."/>
            <person name="Lee S."/>
            <person name="de Baynast K."/>
            <person name="Wissotski M."/>
            <person name="Liu L."/>
            <person name="Talag J."/>
            <person name="Goicoechea J."/>
            <person name="Angelova A."/>
            <person name="Jetty R."/>
            <person name="Kudrna D."/>
            <person name="Golser W."/>
            <person name="Rivera L."/>
            <person name="Zhang J."/>
            <person name="Wing R."/>
        </authorList>
    </citation>
    <scope>NUCLEOTIDE SEQUENCE</scope>
</reference>
<keyword evidence="16" id="KW-1185">Reference proteome</keyword>
<evidence type="ECO:0000259" key="12">
    <source>
        <dbReference type="Pfam" id="PF18052"/>
    </source>
</evidence>
<dbReference type="InterPro" id="IPR011990">
    <property type="entry name" value="TPR-like_helical_dom_sf"/>
</dbReference>
<organism evidence="15 16">
    <name type="scientific">Leersia perrieri</name>
    <dbReference type="NCBI Taxonomy" id="77586"/>
    <lineage>
        <taxon>Eukaryota</taxon>
        <taxon>Viridiplantae</taxon>
        <taxon>Streptophyta</taxon>
        <taxon>Embryophyta</taxon>
        <taxon>Tracheophyta</taxon>
        <taxon>Spermatophyta</taxon>
        <taxon>Magnoliopsida</taxon>
        <taxon>Liliopsida</taxon>
        <taxon>Poales</taxon>
        <taxon>Poaceae</taxon>
        <taxon>BOP clade</taxon>
        <taxon>Oryzoideae</taxon>
        <taxon>Oryzeae</taxon>
        <taxon>Oryzinae</taxon>
        <taxon>Leersia</taxon>
    </lineage>
</organism>
<feature type="domain" description="Disease resistance N-terminal" evidence="12">
    <location>
        <begin position="525"/>
        <end position="607"/>
    </location>
</feature>
<reference evidence="15 16" key="1">
    <citation type="submission" date="2012-08" db="EMBL/GenBank/DDBJ databases">
        <title>Oryza genome evolution.</title>
        <authorList>
            <person name="Wing R.A."/>
        </authorList>
    </citation>
    <scope>NUCLEOTIDE SEQUENCE</scope>
</reference>
<feature type="domain" description="Disease resistance R13L4/SHOC-2-like LRR" evidence="14">
    <location>
        <begin position="1134"/>
        <end position="1370"/>
    </location>
</feature>
<keyword evidence="5" id="KW-0611">Plant defense</keyword>
<evidence type="ECO:0000256" key="3">
    <source>
        <dbReference type="ARBA" id="ARBA00022737"/>
    </source>
</evidence>
<dbReference type="PANTHER" id="PTHR23155:SF1001">
    <property type="entry name" value="OS07G0599100 PROTEIN"/>
    <property type="match status" value="1"/>
</dbReference>
<dbReference type="GO" id="GO:0043531">
    <property type="term" value="F:ADP binding"/>
    <property type="evidence" value="ECO:0007669"/>
    <property type="project" value="InterPro"/>
</dbReference>
<dbReference type="Gene3D" id="1.25.40.10">
    <property type="entry name" value="Tetratricopeptide repeat domain"/>
    <property type="match status" value="2"/>
</dbReference>
<dbReference type="InterPro" id="IPR041118">
    <property type="entry name" value="Rx_N"/>
</dbReference>
<keyword evidence="7" id="KW-0175">Coiled coil</keyword>
<evidence type="ECO:0000256" key="10">
    <source>
        <dbReference type="SAM" id="SignalP"/>
    </source>
</evidence>
<dbReference type="Pfam" id="PF13041">
    <property type="entry name" value="PPR_2"/>
    <property type="match status" value="1"/>
</dbReference>
<dbReference type="Pfam" id="PF18052">
    <property type="entry name" value="Rx_N"/>
    <property type="match status" value="1"/>
</dbReference>
<feature type="repeat" description="PPR" evidence="8">
    <location>
        <begin position="355"/>
        <end position="389"/>
    </location>
</feature>
<dbReference type="Pfam" id="PF01535">
    <property type="entry name" value="PPR"/>
    <property type="match status" value="3"/>
</dbReference>
<dbReference type="eggNOG" id="KOG4658">
    <property type="taxonomic scope" value="Eukaryota"/>
</dbReference>
<evidence type="ECO:0000259" key="13">
    <source>
        <dbReference type="Pfam" id="PF23559"/>
    </source>
</evidence>
<dbReference type="CDD" id="cd14798">
    <property type="entry name" value="RX-CC_like"/>
    <property type="match status" value="1"/>
</dbReference>
<dbReference type="GO" id="GO:0009626">
    <property type="term" value="P:plant-type hypersensitive response"/>
    <property type="evidence" value="ECO:0007669"/>
    <property type="project" value="UniProtKB-ARBA"/>
</dbReference>
<evidence type="ECO:0000256" key="9">
    <source>
        <dbReference type="SAM" id="MobiDB-lite"/>
    </source>
</evidence>
<feature type="repeat" description="PPR" evidence="8">
    <location>
        <begin position="289"/>
        <end position="323"/>
    </location>
</feature>
<dbReference type="Pfam" id="PF23559">
    <property type="entry name" value="WHD_DRP"/>
    <property type="match status" value="1"/>
</dbReference>
<evidence type="ECO:0008006" key="17">
    <source>
        <dbReference type="Google" id="ProtNLM"/>
    </source>
</evidence>
<dbReference type="Gene3D" id="3.80.10.10">
    <property type="entry name" value="Ribonuclease Inhibitor"/>
    <property type="match status" value="1"/>
</dbReference>
<dbReference type="PANTHER" id="PTHR23155">
    <property type="entry name" value="DISEASE RESISTANCE PROTEIN RP"/>
    <property type="match status" value="1"/>
</dbReference>
<feature type="region of interest" description="Disordered" evidence="9">
    <location>
        <begin position="20"/>
        <end position="39"/>
    </location>
</feature>
<evidence type="ECO:0000256" key="4">
    <source>
        <dbReference type="ARBA" id="ARBA00022741"/>
    </source>
</evidence>
<dbReference type="NCBIfam" id="TIGR00756">
    <property type="entry name" value="PPR"/>
    <property type="match status" value="3"/>
</dbReference>
<dbReference type="InterPro" id="IPR027417">
    <property type="entry name" value="P-loop_NTPase"/>
</dbReference>
<protein>
    <recommendedName>
        <fullName evidence="17">NB-ARC domain-containing protein</fullName>
    </recommendedName>
</protein>
<dbReference type="PROSITE" id="PS51375">
    <property type="entry name" value="PPR"/>
    <property type="match status" value="3"/>
</dbReference>